<name>A0ABD2C7E9_VESSQ</name>
<dbReference type="AlphaFoldDB" id="A0ABD2C7E9"/>
<sequence>MDLKKMKELCLIDEEEEQEEQKEEEEEEEEVRPVFLKAASMLCTSSETDSVSSLLPVLRFNDVMVGKCSRAKASGVYASGRSGSPVKAFAISRREHRSSAVVVEYQGYCSTGEEEKEKEKEKKKEKEDDEIAKGKKKEGHAQRRE</sequence>
<dbReference type="EMBL" id="JAUDFV010000020">
    <property type="protein sequence ID" value="KAL2740971.1"/>
    <property type="molecule type" value="Genomic_DNA"/>
</dbReference>
<organism evidence="2 3">
    <name type="scientific">Vespula squamosa</name>
    <name type="common">Southern yellow jacket</name>
    <name type="synonym">Wasp</name>
    <dbReference type="NCBI Taxonomy" id="30214"/>
    <lineage>
        <taxon>Eukaryota</taxon>
        <taxon>Metazoa</taxon>
        <taxon>Ecdysozoa</taxon>
        <taxon>Arthropoda</taxon>
        <taxon>Hexapoda</taxon>
        <taxon>Insecta</taxon>
        <taxon>Pterygota</taxon>
        <taxon>Neoptera</taxon>
        <taxon>Endopterygota</taxon>
        <taxon>Hymenoptera</taxon>
        <taxon>Apocrita</taxon>
        <taxon>Aculeata</taxon>
        <taxon>Vespoidea</taxon>
        <taxon>Vespidae</taxon>
        <taxon>Vespinae</taxon>
        <taxon>Vespula</taxon>
    </lineage>
</organism>
<proteinExistence type="predicted"/>
<evidence type="ECO:0000313" key="3">
    <source>
        <dbReference type="Proteomes" id="UP001607302"/>
    </source>
</evidence>
<gene>
    <name evidence="2" type="ORF">V1478_001112</name>
</gene>
<dbReference type="Proteomes" id="UP001607302">
    <property type="component" value="Unassembled WGS sequence"/>
</dbReference>
<evidence type="ECO:0000256" key="1">
    <source>
        <dbReference type="SAM" id="MobiDB-lite"/>
    </source>
</evidence>
<feature type="region of interest" description="Disordered" evidence="1">
    <location>
        <begin position="110"/>
        <end position="145"/>
    </location>
</feature>
<protein>
    <submittedName>
        <fullName evidence="2">Uncharacterized protein</fullName>
    </submittedName>
</protein>
<feature type="region of interest" description="Disordered" evidence="1">
    <location>
        <begin position="12"/>
        <end position="31"/>
    </location>
</feature>
<feature type="compositionally biased region" description="Acidic residues" evidence="1">
    <location>
        <begin position="12"/>
        <end position="30"/>
    </location>
</feature>
<reference evidence="2 3" key="1">
    <citation type="journal article" date="2024" name="Ann. Entomol. Soc. Am.">
        <title>Genomic analyses of the southern and eastern yellowjacket wasps (Hymenoptera: Vespidae) reveal evolutionary signatures of social life.</title>
        <authorList>
            <person name="Catto M.A."/>
            <person name="Caine P.B."/>
            <person name="Orr S.E."/>
            <person name="Hunt B.G."/>
            <person name="Goodisman M.A.D."/>
        </authorList>
    </citation>
    <scope>NUCLEOTIDE SEQUENCE [LARGE SCALE GENOMIC DNA]</scope>
    <source>
        <strain evidence="2">233</strain>
        <tissue evidence="2">Head and thorax</tissue>
    </source>
</reference>
<evidence type="ECO:0000313" key="2">
    <source>
        <dbReference type="EMBL" id="KAL2740971.1"/>
    </source>
</evidence>
<accession>A0ABD2C7E9</accession>
<comment type="caution">
    <text evidence="2">The sequence shown here is derived from an EMBL/GenBank/DDBJ whole genome shotgun (WGS) entry which is preliminary data.</text>
</comment>
<keyword evidence="3" id="KW-1185">Reference proteome</keyword>
<feature type="compositionally biased region" description="Basic and acidic residues" evidence="1">
    <location>
        <begin position="113"/>
        <end position="126"/>
    </location>
</feature>